<name>A0A2H0PZQ1_9BACT</name>
<dbReference type="NCBIfam" id="TIGR01076">
    <property type="entry name" value="sortase_fam"/>
    <property type="match status" value="1"/>
</dbReference>
<dbReference type="Proteomes" id="UP000231154">
    <property type="component" value="Unassembled WGS sequence"/>
</dbReference>
<reference evidence="3 4" key="1">
    <citation type="submission" date="2017-09" db="EMBL/GenBank/DDBJ databases">
        <title>Depth-based differentiation of microbial function through sediment-hosted aquifers and enrichment of novel symbionts in the deep terrestrial subsurface.</title>
        <authorList>
            <person name="Probst A.J."/>
            <person name="Ladd B."/>
            <person name="Jarett J.K."/>
            <person name="Geller-Mcgrath D.E."/>
            <person name="Sieber C.M."/>
            <person name="Emerson J.B."/>
            <person name="Anantharaman K."/>
            <person name="Thomas B.C."/>
            <person name="Malmstrom R."/>
            <person name="Stieglmeier M."/>
            <person name="Klingl A."/>
            <person name="Woyke T."/>
            <person name="Ryan C.M."/>
            <person name="Banfield J.F."/>
        </authorList>
    </citation>
    <scope>NUCLEOTIDE SEQUENCE [LARGE SCALE GENOMIC DNA]</scope>
    <source>
        <strain evidence="3">CG11_big_fil_rev_8_21_14_0_20_42_15</strain>
    </source>
</reference>
<accession>A0A2H0PZQ1</accession>
<dbReference type="EMBL" id="PCXF01000011">
    <property type="protein sequence ID" value="PIR27521.1"/>
    <property type="molecule type" value="Genomic_DNA"/>
</dbReference>
<dbReference type="Pfam" id="PF04203">
    <property type="entry name" value="Sortase"/>
    <property type="match status" value="1"/>
</dbReference>
<keyword evidence="2" id="KW-0472">Membrane</keyword>
<proteinExistence type="predicted"/>
<dbReference type="InterPro" id="IPR023365">
    <property type="entry name" value="Sortase_dom-sf"/>
</dbReference>
<dbReference type="InterPro" id="IPR041999">
    <property type="entry name" value="Sortase_D_1"/>
</dbReference>
<protein>
    <recommendedName>
        <fullName evidence="5">Sortase</fullName>
    </recommendedName>
</protein>
<dbReference type="SUPFAM" id="SSF63817">
    <property type="entry name" value="Sortase"/>
    <property type="match status" value="1"/>
</dbReference>
<comment type="caution">
    <text evidence="3">The sequence shown here is derived from an EMBL/GenBank/DDBJ whole genome shotgun (WGS) entry which is preliminary data.</text>
</comment>
<dbReference type="CDD" id="cd05828">
    <property type="entry name" value="Sortase_D_1"/>
    <property type="match status" value="1"/>
</dbReference>
<evidence type="ECO:0000313" key="3">
    <source>
        <dbReference type="EMBL" id="PIR27521.1"/>
    </source>
</evidence>
<dbReference type="AlphaFoldDB" id="A0A2H0PZQ1"/>
<feature type="transmembrane region" description="Helical" evidence="2">
    <location>
        <begin position="15"/>
        <end position="33"/>
    </location>
</feature>
<keyword evidence="2" id="KW-1133">Transmembrane helix</keyword>
<dbReference type="InterPro" id="IPR005754">
    <property type="entry name" value="Sortase"/>
</dbReference>
<evidence type="ECO:0000256" key="2">
    <source>
        <dbReference type="SAM" id="Phobius"/>
    </source>
</evidence>
<dbReference type="GO" id="GO:0016787">
    <property type="term" value="F:hydrolase activity"/>
    <property type="evidence" value="ECO:0007669"/>
    <property type="project" value="UniProtKB-KW"/>
</dbReference>
<evidence type="ECO:0008006" key="5">
    <source>
        <dbReference type="Google" id="ProtNLM"/>
    </source>
</evidence>
<dbReference type="Gene3D" id="2.40.260.10">
    <property type="entry name" value="Sortase"/>
    <property type="match status" value="1"/>
</dbReference>
<evidence type="ECO:0000313" key="4">
    <source>
        <dbReference type="Proteomes" id="UP000231154"/>
    </source>
</evidence>
<evidence type="ECO:0000256" key="1">
    <source>
        <dbReference type="ARBA" id="ARBA00022801"/>
    </source>
</evidence>
<gene>
    <name evidence="3" type="ORF">COV40_00395</name>
</gene>
<keyword evidence="1" id="KW-0378">Hydrolase</keyword>
<sequence>MTTATPKTKVKKIKIALLASAILLVSAIIFFLYSEYHSKSTFGFSTKSESKDPAEIAKINIEPRLFEFGLYINKISLAVPIVANVDGENKYTYNKALLSGVAHYKNTALPGKGSNIFIFGHSSTWNGEGQYAEAFARLNDLNKDDQAIVYYQNKEFKYKVSKKEVVDADELSYLEPTKSEQLTLMTCWPLGSNLKRLVVIAKLEQ</sequence>
<organism evidence="3 4">
    <name type="scientific">Candidatus Berkelbacteria bacterium CG11_big_fil_rev_8_21_14_0_20_42_15</name>
    <dbReference type="NCBI Taxonomy" id="1974517"/>
    <lineage>
        <taxon>Bacteria</taxon>
        <taxon>Candidatus Berkelbacteria</taxon>
    </lineage>
</organism>
<keyword evidence="2" id="KW-0812">Transmembrane</keyword>